<sequence>METQHLDESHDESYFASFTDMLVGIIFIFIILLMIVANDFKTAADSVTKLNESRDKILKEIKNSLDDLGVQVAIDTEQGVLRLPESILFGVNEFELNNNGEENIKKLAGVLAKYLPCISVSNDESKKQSCESLNLASKDGLDAVFIEGHTDSTGSSEHNWLLSAQRAISVFKQITLAEPFLNEGIKNTIGVPVLNVSGYQARRPADPSQPNNHALNRRIELRFIMRSPTPKDVERLKNAIGK</sequence>
<keyword evidence="2" id="KW-0812">Transmembrane</keyword>
<comment type="caution">
    <text evidence="4">The sequence shown here is derived from an EMBL/GenBank/DDBJ whole genome shotgun (WGS) entry which is preliminary data.</text>
</comment>
<dbReference type="CDD" id="cd07185">
    <property type="entry name" value="OmpA_C-like"/>
    <property type="match status" value="1"/>
</dbReference>
<dbReference type="RefSeq" id="WP_123237302.1">
    <property type="nucleotide sequence ID" value="NZ_RJVP01000003.1"/>
</dbReference>
<dbReference type="PROSITE" id="PS51123">
    <property type="entry name" value="OMPA_2"/>
    <property type="match status" value="1"/>
</dbReference>
<evidence type="ECO:0000313" key="4">
    <source>
        <dbReference type="EMBL" id="ROH86239.1"/>
    </source>
</evidence>
<keyword evidence="2" id="KW-1133">Transmembrane helix</keyword>
<keyword evidence="1 2" id="KW-0472">Membrane</keyword>
<dbReference type="InterPro" id="IPR050330">
    <property type="entry name" value="Bact_OuterMem_StrucFunc"/>
</dbReference>
<dbReference type="Proteomes" id="UP000275137">
    <property type="component" value="Unassembled WGS sequence"/>
</dbReference>
<keyword evidence="5" id="KW-1185">Reference proteome</keyword>
<dbReference type="Gene3D" id="3.30.1330.60">
    <property type="entry name" value="OmpA-like domain"/>
    <property type="match status" value="1"/>
</dbReference>
<dbReference type="GO" id="GO:0016020">
    <property type="term" value="C:membrane"/>
    <property type="evidence" value="ECO:0007669"/>
    <property type="project" value="UniProtKB-UniRule"/>
</dbReference>
<evidence type="ECO:0000256" key="1">
    <source>
        <dbReference type="PROSITE-ProRule" id="PRU00473"/>
    </source>
</evidence>
<evidence type="ECO:0000313" key="5">
    <source>
        <dbReference type="Proteomes" id="UP000275137"/>
    </source>
</evidence>
<dbReference type="PANTHER" id="PTHR30329">
    <property type="entry name" value="STATOR ELEMENT OF FLAGELLAR MOTOR COMPLEX"/>
    <property type="match status" value="1"/>
</dbReference>
<dbReference type="EMBL" id="RJVP01000003">
    <property type="protein sequence ID" value="ROH86239.1"/>
    <property type="molecule type" value="Genomic_DNA"/>
</dbReference>
<evidence type="ECO:0000259" key="3">
    <source>
        <dbReference type="PROSITE" id="PS51123"/>
    </source>
</evidence>
<dbReference type="Pfam" id="PF00691">
    <property type="entry name" value="OmpA"/>
    <property type="match status" value="1"/>
</dbReference>
<name>A0A3N0V0A8_9PROT</name>
<protein>
    <submittedName>
        <fullName evidence="4">OmpA family protein</fullName>
    </submittedName>
</protein>
<accession>A0A3N0V0A8</accession>
<feature type="transmembrane region" description="Helical" evidence="2">
    <location>
        <begin position="14"/>
        <end position="36"/>
    </location>
</feature>
<proteinExistence type="predicted"/>
<feature type="domain" description="OmpA-like" evidence="3">
    <location>
        <begin position="76"/>
        <end position="227"/>
    </location>
</feature>
<reference evidence="4 5" key="1">
    <citation type="submission" date="2018-10" db="EMBL/GenBank/DDBJ databases">
        <authorList>
            <person name="Chen W.-M."/>
        </authorList>
    </citation>
    <scope>NUCLEOTIDE SEQUENCE [LARGE SCALE GENOMIC DNA]</scope>
    <source>
        <strain evidence="4 5">H-5</strain>
    </source>
</reference>
<gene>
    <name evidence="4" type="ORF">ED236_07300</name>
</gene>
<organism evidence="4 5">
    <name type="scientific">Pseudomethylobacillus aquaticus</name>
    <dbReference type="NCBI Taxonomy" id="2676064"/>
    <lineage>
        <taxon>Bacteria</taxon>
        <taxon>Pseudomonadati</taxon>
        <taxon>Pseudomonadota</taxon>
        <taxon>Betaproteobacteria</taxon>
        <taxon>Nitrosomonadales</taxon>
        <taxon>Methylophilaceae</taxon>
        <taxon>Pseudomethylobacillus</taxon>
    </lineage>
</organism>
<dbReference type="InterPro" id="IPR036737">
    <property type="entry name" value="OmpA-like_sf"/>
</dbReference>
<dbReference type="InterPro" id="IPR006665">
    <property type="entry name" value="OmpA-like"/>
</dbReference>
<dbReference type="AlphaFoldDB" id="A0A3N0V0A8"/>
<evidence type="ECO:0000256" key="2">
    <source>
        <dbReference type="SAM" id="Phobius"/>
    </source>
</evidence>
<dbReference type="SUPFAM" id="SSF103088">
    <property type="entry name" value="OmpA-like"/>
    <property type="match status" value="1"/>
</dbReference>
<dbReference type="PANTHER" id="PTHR30329:SF20">
    <property type="entry name" value="EXPORTED PROTEIN"/>
    <property type="match status" value="1"/>
</dbReference>